<keyword evidence="12" id="KW-1185">Reference proteome</keyword>
<evidence type="ECO:0000256" key="7">
    <source>
        <dbReference type="ARBA" id="ARBA00023136"/>
    </source>
</evidence>
<keyword evidence="4 9" id="KW-0997">Cell inner membrane</keyword>
<evidence type="ECO:0000256" key="9">
    <source>
        <dbReference type="RuleBase" id="RU369079"/>
    </source>
</evidence>
<evidence type="ECO:0000259" key="10">
    <source>
        <dbReference type="Pfam" id="PF04290"/>
    </source>
</evidence>
<dbReference type="GO" id="GO:0005886">
    <property type="term" value="C:plasma membrane"/>
    <property type="evidence" value="ECO:0007669"/>
    <property type="project" value="UniProtKB-SubCell"/>
</dbReference>
<feature type="transmembrane region" description="Helical" evidence="9">
    <location>
        <begin position="138"/>
        <end position="160"/>
    </location>
</feature>
<feature type="transmembrane region" description="Helical" evidence="9">
    <location>
        <begin position="57"/>
        <end position="75"/>
    </location>
</feature>
<proteinExistence type="inferred from homology"/>
<accession>A0A916RM19</accession>
<comment type="function">
    <text evidence="9">Part of the tripartite ATP-independent periplasmic (TRAP) transport system.</text>
</comment>
<sequence length="180" mass="19496">MFEERSLLTRVVSTLAKAMAIAGGLTLVAIVVLVVVSVTGRALLWAGLRPITGDYELVSAGIGFAVFAFLPWTHLNRGHAVVTIFTDNFSPKANSILLFLADLAMLAASSFIAWRLYFGMLDKFAYRETTLLLRMPLGWSYAACMVGASIFVIVALFVFARTVEDIIKGNPPRLGQGAGH</sequence>
<evidence type="ECO:0000256" key="4">
    <source>
        <dbReference type="ARBA" id="ARBA00022519"/>
    </source>
</evidence>
<dbReference type="PANTHER" id="PTHR35011">
    <property type="entry name" value="2,3-DIKETO-L-GULONATE TRAP TRANSPORTER SMALL PERMEASE PROTEIN YIAM"/>
    <property type="match status" value="1"/>
</dbReference>
<dbReference type="GO" id="GO:0022857">
    <property type="term" value="F:transmembrane transporter activity"/>
    <property type="evidence" value="ECO:0007669"/>
    <property type="project" value="UniProtKB-UniRule"/>
</dbReference>
<dbReference type="EMBL" id="BMKB01000007">
    <property type="protein sequence ID" value="GGA61341.1"/>
    <property type="molecule type" value="Genomic_DNA"/>
</dbReference>
<comment type="subcellular location">
    <subcellularLocation>
        <location evidence="1 9">Cell inner membrane</location>
        <topology evidence="1 9">Multi-pass membrane protein</topology>
    </subcellularLocation>
</comment>
<evidence type="ECO:0000256" key="6">
    <source>
        <dbReference type="ARBA" id="ARBA00022989"/>
    </source>
</evidence>
<comment type="similarity">
    <text evidence="8 9">Belongs to the TRAP transporter small permease family.</text>
</comment>
<dbReference type="InterPro" id="IPR007387">
    <property type="entry name" value="TRAP_DctQ"/>
</dbReference>
<name>A0A916RM19_9HYPH</name>
<dbReference type="Pfam" id="PF04290">
    <property type="entry name" value="DctQ"/>
    <property type="match status" value="1"/>
</dbReference>
<evidence type="ECO:0000256" key="8">
    <source>
        <dbReference type="ARBA" id="ARBA00038436"/>
    </source>
</evidence>
<evidence type="ECO:0000256" key="2">
    <source>
        <dbReference type="ARBA" id="ARBA00022448"/>
    </source>
</evidence>
<dbReference type="OrthoDB" id="6183232at2"/>
<dbReference type="RefSeq" id="WP_127071727.1">
    <property type="nucleotide sequence ID" value="NZ_BMKB01000007.1"/>
</dbReference>
<evidence type="ECO:0000256" key="3">
    <source>
        <dbReference type="ARBA" id="ARBA00022475"/>
    </source>
</evidence>
<comment type="subunit">
    <text evidence="9">The complex comprises the extracytoplasmic solute receptor protein and the two transmembrane proteins.</text>
</comment>
<gene>
    <name evidence="11" type="ORF">GCM10011499_34590</name>
</gene>
<organism evidence="11 12">
    <name type="scientific">Pelagibacterium lentulum</name>
    <dbReference type="NCBI Taxonomy" id="2029865"/>
    <lineage>
        <taxon>Bacteria</taxon>
        <taxon>Pseudomonadati</taxon>
        <taxon>Pseudomonadota</taxon>
        <taxon>Alphaproteobacteria</taxon>
        <taxon>Hyphomicrobiales</taxon>
        <taxon>Devosiaceae</taxon>
        <taxon>Pelagibacterium</taxon>
    </lineage>
</organism>
<keyword evidence="7 9" id="KW-0472">Membrane</keyword>
<feature type="transmembrane region" description="Helical" evidence="9">
    <location>
        <begin position="96"/>
        <end position="118"/>
    </location>
</feature>
<feature type="domain" description="Tripartite ATP-independent periplasmic transporters DctQ component" evidence="10">
    <location>
        <begin position="30"/>
        <end position="162"/>
    </location>
</feature>
<keyword evidence="6 9" id="KW-1133">Transmembrane helix</keyword>
<dbReference type="Proteomes" id="UP000596977">
    <property type="component" value="Unassembled WGS sequence"/>
</dbReference>
<dbReference type="GO" id="GO:0015740">
    <property type="term" value="P:C4-dicarboxylate transport"/>
    <property type="evidence" value="ECO:0007669"/>
    <property type="project" value="TreeGrafter"/>
</dbReference>
<reference evidence="11 12" key="1">
    <citation type="journal article" date="2014" name="Int. J. Syst. Evol. Microbiol.">
        <title>Complete genome sequence of Corynebacterium casei LMG S-19264T (=DSM 44701T), isolated from a smear-ripened cheese.</title>
        <authorList>
            <consortium name="US DOE Joint Genome Institute (JGI-PGF)"/>
            <person name="Walter F."/>
            <person name="Albersmeier A."/>
            <person name="Kalinowski J."/>
            <person name="Ruckert C."/>
        </authorList>
    </citation>
    <scope>NUCLEOTIDE SEQUENCE [LARGE SCALE GENOMIC DNA]</scope>
    <source>
        <strain evidence="11 12">CGMCC 1.15896</strain>
    </source>
</reference>
<feature type="transmembrane region" description="Helical" evidence="9">
    <location>
        <begin position="21"/>
        <end position="45"/>
    </location>
</feature>
<evidence type="ECO:0000313" key="12">
    <source>
        <dbReference type="Proteomes" id="UP000596977"/>
    </source>
</evidence>
<evidence type="ECO:0000256" key="5">
    <source>
        <dbReference type="ARBA" id="ARBA00022692"/>
    </source>
</evidence>
<dbReference type="AlphaFoldDB" id="A0A916RM19"/>
<comment type="caution">
    <text evidence="11">The sequence shown here is derived from an EMBL/GenBank/DDBJ whole genome shotgun (WGS) entry which is preliminary data.</text>
</comment>
<evidence type="ECO:0000256" key="1">
    <source>
        <dbReference type="ARBA" id="ARBA00004429"/>
    </source>
</evidence>
<dbReference type="InterPro" id="IPR055348">
    <property type="entry name" value="DctQ"/>
</dbReference>
<keyword evidence="3" id="KW-1003">Cell membrane</keyword>
<protein>
    <recommendedName>
        <fullName evidence="9">TRAP transporter small permease protein</fullName>
    </recommendedName>
</protein>
<evidence type="ECO:0000313" key="11">
    <source>
        <dbReference type="EMBL" id="GGA61341.1"/>
    </source>
</evidence>
<keyword evidence="5 9" id="KW-0812">Transmembrane</keyword>
<keyword evidence="2 9" id="KW-0813">Transport</keyword>
<dbReference type="PANTHER" id="PTHR35011:SF10">
    <property type="entry name" value="TRAP TRANSPORTER SMALL PERMEASE PROTEIN"/>
    <property type="match status" value="1"/>
</dbReference>